<dbReference type="EC" id="4.2.1.6" evidence="3"/>
<dbReference type="InterPro" id="IPR029065">
    <property type="entry name" value="Enolase_C-like"/>
</dbReference>
<dbReference type="InterPro" id="IPR036849">
    <property type="entry name" value="Enolase-like_C_sf"/>
</dbReference>
<dbReference type="InterPro" id="IPR034593">
    <property type="entry name" value="DgoD-like"/>
</dbReference>
<dbReference type="PROSITE" id="PS00909">
    <property type="entry name" value="MR_MLE_2"/>
    <property type="match status" value="1"/>
</dbReference>
<dbReference type="PANTHER" id="PTHR48080:SF2">
    <property type="entry name" value="D-GALACTONATE DEHYDRATASE"/>
    <property type="match status" value="1"/>
</dbReference>
<gene>
    <name evidence="3" type="primary">dgoD</name>
    <name evidence="3" type="ORF">H9815_09545</name>
</gene>
<keyword evidence="1 3" id="KW-0456">Lyase</keyword>
<dbReference type="PROSITE" id="PS00908">
    <property type="entry name" value="MR_MLE_1"/>
    <property type="match status" value="1"/>
</dbReference>
<feature type="domain" description="Mandelate racemase/muconate lactonizing enzyme C-terminal" evidence="2">
    <location>
        <begin position="125"/>
        <end position="230"/>
    </location>
</feature>
<dbReference type="Gene3D" id="3.20.20.120">
    <property type="entry name" value="Enolase-like C-terminal domain"/>
    <property type="match status" value="1"/>
</dbReference>
<sequence length="382" mass="41114">MIIERIETFQVAPRWLLVRLETEDGHVGWGEASLEGHAEAVEGAIDGYTDLLIGQDASRIEHLWQAMTRTGFYRGGPVFGSAVSGIDHALWDIKGKALGVPVHELLGGPVRDKVRVYGWIGGDDPSDVAAAIESQLATGLTAVKMNASGATEHLGSLAETTAILDRARAAREALGADGDFAIDFHGRISPGYARRLLPLLEEFHPLFVEEPVVPELNTAWDQLVASTSIPIATGERLYSRWDMLPVLAAGVSVVQPDLAHAGGISETRRIAVLAETYGAAIAPHCPLGPLALAAALQVDFASSNFLIQEQSLGIHYNAGSAELTDYLVDTEVFRFSDGYIHRPTGPGLGVQIDENAVRRAAQSPHRWRTPGFHRADGSIAEW</sequence>
<evidence type="ECO:0000256" key="1">
    <source>
        <dbReference type="ARBA" id="ARBA00023239"/>
    </source>
</evidence>
<dbReference type="PANTHER" id="PTHR48080">
    <property type="entry name" value="D-GALACTONATE DEHYDRATASE-RELATED"/>
    <property type="match status" value="1"/>
</dbReference>
<dbReference type="SUPFAM" id="SSF51604">
    <property type="entry name" value="Enolase C-terminal domain-like"/>
    <property type="match status" value="1"/>
</dbReference>
<reference evidence="3" key="1">
    <citation type="journal article" date="2021" name="PeerJ">
        <title>Extensive microbial diversity within the chicken gut microbiome revealed by metagenomics and culture.</title>
        <authorList>
            <person name="Gilroy R."/>
            <person name="Ravi A."/>
            <person name="Getino M."/>
            <person name="Pursley I."/>
            <person name="Horton D.L."/>
            <person name="Alikhan N.F."/>
            <person name="Baker D."/>
            <person name="Gharbi K."/>
            <person name="Hall N."/>
            <person name="Watson M."/>
            <person name="Adriaenssens E.M."/>
            <person name="Foster-Nyarko E."/>
            <person name="Jarju S."/>
            <person name="Secka A."/>
            <person name="Antonio M."/>
            <person name="Oren A."/>
            <person name="Chaudhuri R.R."/>
            <person name="La Ragione R."/>
            <person name="Hildebrand F."/>
            <person name="Pallen M.J."/>
        </authorList>
    </citation>
    <scope>NUCLEOTIDE SEQUENCE</scope>
    <source>
        <strain evidence="3">ChiGjej4B4-7305</strain>
    </source>
</reference>
<name>A0A9D2J489_9MICO</name>
<evidence type="ECO:0000313" key="3">
    <source>
        <dbReference type="EMBL" id="HIZ36008.1"/>
    </source>
</evidence>
<dbReference type="AlphaFoldDB" id="A0A9D2J489"/>
<comment type="caution">
    <text evidence="3">The sequence shown here is derived from an EMBL/GenBank/DDBJ whole genome shotgun (WGS) entry which is preliminary data.</text>
</comment>
<dbReference type="Gene3D" id="3.30.390.10">
    <property type="entry name" value="Enolase-like, N-terminal domain"/>
    <property type="match status" value="1"/>
</dbReference>
<dbReference type="Pfam" id="PF13378">
    <property type="entry name" value="MR_MLE_C"/>
    <property type="match status" value="1"/>
</dbReference>
<dbReference type="SMART" id="SM00922">
    <property type="entry name" value="MR_MLE"/>
    <property type="match status" value="1"/>
</dbReference>
<dbReference type="InterPro" id="IPR029017">
    <property type="entry name" value="Enolase-like_N"/>
</dbReference>
<proteinExistence type="predicted"/>
<dbReference type="SFLD" id="SFLDS00001">
    <property type="entry name" value="Enolase"/>
    <property type="match status" value="1"/>
</dbReference>
<dbReference type="SFLD" id="SFLDG00179">
    <property type="entry name" value="mandelate_racemase"/>
    <property type="match status" value="1"/>
</dbReference>
<dbReference type="Pfam" id="PF02746">
    <property type="entry name" value="MR_MLE_N"/>
    <property type="match status" value="1"/>
</dbReference>
<protein>
    <submittedName>
        <fullName evidence="3">Galactonate dehydratase</fullName>
        <ecNumber evidence="3">4.2.1.6</ecNumber>
    </submittedName>
</protein>
<dbReference type="InterPro" id="IPR013341">
    <property type="entry name" value="Mandelate_racemase_N_dom"/>
</dbReference>
<dbReference type="Proteomes" id="UP000824037">
    <property type="component" value="Unassembled WGS sequence"/>
</dbReference>
<dbReference type="EMBL" id="DXBY01000162">
    <property type="protein sequence ID" value="HIZ36008.1"/>
    <property type="molecule type" value="Genomic_DNA"/>
</dbReference>
<reference evidence="3" key="2">
    <citation type="submission" date="2021-04" db="EMBL/GenBank/DDBJ databases">
        <authorList>
            <person name="Gilroy R."/>
        </authorList>
    </citation>
    <scope>NUCLEOTIDE SEQUENCE</scope>
    <source>
        <strain evidence="3">ChiGjej4B4-7305</strain>
    </source>
</reference>
<dbReference type="SUPFAM" id="SSF54826">
    <property type="entry name" value="Enolase N-terminal domain-like"/>
    <property type="match status" value="1"/>
</dbReference>
<dbReference type="GO" id="GO:0009063">
    <property type="term" value="P:amino acid catabolic process"/>
    <property type="evidence" value="ECO:0007669"/>
    <property type="project" value="InterPro"/>
</dbReference>
<dbReference type="InterPro" id="IPR018110">
    <property type="entry name" value="Mandel_Rmase/mucon_lact_enz_CS"/>
</dbReference>
<evidence type="ECO:0000259" key="2">
    <source>
        <dbReference type="SMART" id="SM00922"/>
    </source>
</evidence>
<evidence type="ECO:0000313" key="4">
    <source>
        <dbReference type="Proteomes" id="UP000824037"/>
    </source>
</evidence>
<dbReference type="InterPro" id="IPR013342">
    <property type="entry name" value="Mandelate_racemase_C"/>
</dbReference>
<dbReference type="GO" id="GO:0008869">
    <property type="term" value="F:galactonate dehydratase activity"/>
    <property type="evidence" value="ECO:0007669"/>
    <property type="project" value="UniProtKB-EC"/>
</dbReference>
<organism evidence="3 4">
    <name type="scientific">Candidatus Ruania gallistercoris</name>
    <dbReference type="NCBI Taxonomy" id="2838746"/>
    <lineage>
        <taxon>Bacteria</taxon>
        <taxon>Bacillati</taxon>
        <taxon>Actinomycetota</taxon>
        <taxon>Actinomycetes</taxon>
        <taxon>Micrococcales</taxon>
        <taxon>Ruaniaceae</taxon>
        <taxon>Ruania</taxon>
    </lineage>
</organism>
<accession>A0A9D2J489</accession>
<dbReference type="NCBIfam" id="NF010624">
    <property type="entry name" value="PRK14017.1"/>
    <property type="match status" value="1"/>
</dbReference>